<keyword evidence="6" id="KW-0677">Repeat</keyword>
<keyword evidence="10" id="KW-0325">Glycoprotein</keyword>
<feature type="domain" description="Leucine-rich repeat-containing N-terminal plant-type" evidence="14">
    <location>
        <begin position="28"/>
        <end position="66"/>
    </location>
</feature>
<evidence type="ECO:0000259" key="14">
    <source>
        <dbReference type="Pfam" id="PF08263"/>
    </source>
</evidence>
<comment type="caution">
    <text evidence="15">The sequence shown here is derived from an EMBL/GenBank/DDBJ whole genome shotgun (WGS) entry which is preliminary data.</text>
</comment>
<dbReference type="SMART" id="SM00369">
    <property type="entry name" value="LRR_TYP"/>
    <property type="match status" value="5"/>
</dbReference>
<dbReference type="PANTHER" id="PTHR48010:SF58">
    <property type="entry name" value="RECEPTOR PROTEIN KINASE-LIKE PROTEIN ZAR1"/>
    <property type="match status" value="1"/>
</dbReference>
<evidence type="ECO:0000256" key="9">
    <source>
        <dbReference type="ARBA" id="ARBA00023136"/>
    </source>
</evidence>
<evidence type="ECO:0000313" key="15">
    <source>
        <dbReference type="EMBL" id="KAG8077126.1"/>
    </source>
</evidence>
<dbReference type="FunFam" id="3.80.10.10:FF:000041">
    <property type="entry name" value="LRR receptor-like serine/threonine-protein kinase ERECTA"/>
    <property type="match status" value="2"/>
</dbReference>
<dbReference type="EMBL" id="JAAALK010000283">
    <property type="protein sequence ID" value="KAG8077126.1"/>
    <property type="molecule type" value="Genomic_DNA"/>
</dbReference>
<keyword evidence="9" id="KW-0472">Membrane</keyword>
<gene>
    <name evidence="15" type="ORF">GUJ93_ZPchr0006g42444</name>
</gene>
<keyword evidence="7" id="KW-0808">Transferase</keyword>
<dbReference type="PANTHER" id="PTHR48010">
    <property type="entry name" value="OS05G0588300 PROTEIN"/>
    <property type="match status" value="1"/>
</dbReference>
<proteinExistence type="predicted"/>
<comment type="catalytic activity">
    <reaction evidence="12">
        <text>L-seryl-[protein] + ATP = O-phospho-L-seryl-[protein] + ADP + H(+)</text>
        <dbReference type="Rhea" id="RHEA:17989"/>
        <dbReference type="Rhea" id="RHEA-COMP:9863"/>
        <dbReference type="Rhea" id="RHEA-COMP:11604"/>
        <dbReference type="ChEBI" id="CHEBI:15378"/>
        <dbReference type="ChEBI" id="CHEBI:29999"/>
        <dbReference type="ChEBI" id="CHEBI:30616"/>
        <dbReference type="ChEBI" id="CHEBI:83421"/>
        <dbReference type="ChEBI" id="CHEBI:456216"/>
        <dbReference type="EC" id="2.7.11.1"/>
    </reaction>
</comment>
<dbReference type="InterPro" id="IPR050994">
    <property type="entry name" value="At_inactive_RLKs"/>
</dbReference>
<dbReference type="EC" id="2.7.11.1" evidence="1"/>
<dbReference type="Pfam" id="PF00560">
    <property type="entry name" value="LRR_1"/>
    <property type="match status" value="2"/>
</dbReference>
<evidence type="ECO:0000313" key="16">
    <source>
        <dbReference type="Proteomes" id="UP000729402"/>
    </source>
</evidence>
<dbReference type="GO" id="GO:0004674">
    <property type="term" value="F:protein serine/threonine kinase activity"/>
    <property type="evidence" value="ECO:0007669"/>
    <property type="project" value="UniProtKB-KW"/>
</dbReference>
<evidence type="ECO:0000256" key="13">
    <source>
        <dbReference type="SAM" id="SignalP"/>
    </source>
</evidence>
<evidence type="ECO:0000256" key="11">
    <source>
        <dbReference type="ARBA" id="ARBA00047899"/>
    </source>
</evidence>
<reference evidence="15" key="1">
    <citation type="journal article" date="2021" name="bioRxiv">
        <title>Whole Genome Assembly and Annotation of Northern Wild Rice, Zizania palustris L., Supports a Whole Genome Duplication in the Zizania Genus.</title>
        <authorList>
            <person name="Haas M."/>
            <person name="Kono T."/>
            <person name="Macchietto M."/>
            <person name="Millas R."/>
            <person name="McGilp L."/>
            <person name="Shao M."/>
            <person name="Duquette J."/>
            <person name="Hirsch C.N."/>
            <person name="Kimball J."/>
        </authorList>
    </citation>
    <scope>NUCLEOTIDE SEQUENCE</scope>
    <source>
        <tissue evidence="15">Fresh leaf tissue</tissue>
    </source>
</reference>
<dbReference type="InterPro" id="IPR013210">
    <property type="entry name" value="LRR_N_plant-typ"/>
</dbReference>
<dbReference type="InterPro" id="IPR001611">
    <property type="entry name" value="Leu-rich_rpt"/>
</dbReference>
<keyword evidence="3" id="KW-0433">Leucine-rich repeat</keyword>
<protein>
    <recommendedName>
        <fullName evidence="1">non-specific serine/threonine protein kinase</fullName>
        <ecNumber evidence="1">2.7.11.1</ecNumber>
    </recommendedName>
</protein>
<evidence type="ECO:0000256" key="8">
    <source>
        <dbReference type="ARBA" id="ARBA00022989"/>
    </source>
</evidence>
<reference evidence="15" key="2">
    <citation type="submission" date="2021-02" db="EMBL/GenBank/DDBJ databases">
        <authorList>
            <person name="Kimball J.A."/>
            <person name="Haas M.W."/>
            <person name="Macchietto M."/>
            <person name="Kono T."/>
            <person name="Duquette J."/>
            <person name="Shao M."/>
        </authorList>
    </citation>
    <scope>NUCLEOTIDE SEQUENCE</scope>
    <source>
        <tissue evidence="15">Fresh leaf tissue</tissue>
    </source>
</reference>
<feature type="signal peptide" evidence="13">
    <location>
        <begin position="1"/>
        <end position="19"/>
    </location>
</feature>
<dbReference type="Pfam" id="PF13855">
    <property type="entry name" value="LRR_8"/>
    <property type="match status" value="2"/>
</dbReference>
<evidence type="ECO:0000256" key="10">
    <source>
        <dbReference type="ARBA" id="ARBA00023180"/>
    </source>
</evidence>
<dbReference type="Pfam" id="PF08263">
    <property type="entry name" value="LRRNT_2"/>
    <property type="match status" value="1"/>
</dbReference>
<comment type="catalytic activity">
    <reaction evidence="11">
        <text>L-threonyl-[protein] + ATP = O-phospho-L-threonyl-[protein] + ADP + H(+)</text>
        <dbReference type="Rhea" id="RHEA:46608"/>
        <dbReference type="Rhea" id="RHEA-COMP:11060"/>
        <dbReference type="Rhea" id="RHEA-COMP:11605"/>
        <dbReference type="ChEBI" id="CHEBI:15378"/>
        <dbReference type="ChEBI" id="CHEBI:30013"/>
        <dbReference type="ChEBI" id="CHEBI:30616"/>
        <dbReference type="ChEBI" id="CHEBI:61977"/>
        <dbReference type="ChEBI" id="CHEBI:456216"/>
        <dbReference type="EC" id="2.7.11.1"/>
    </reaction>
</comment>
<evidence type="ECO:0000256" key="1">
    <source>
        <dbReference type="ARBA" id="ARBA00012513"/>
    </source>
</evidence>
<keyword evidence="5 13" id="KW-0732">Signal</keyword>
<accession>A0A8J5SIM5</accession>
<evidence type="ECO:0000256" key="7">
    <source>
        <dbReference type="ARBA" id="ARBA00022777"/>
    </source>
</evidence>
<keyword evidence="4" id="KW-0812">Transmembrane</keyword>
<evidence type="ECO:0000256" key="5">
    <source>
        <dbReference type="ARBA" id="ARBA00022729"/>
    </source>
</evidence>
<organism evidence="15 16">
    <name type="scientific">Zizania palustris</name>
    <name type="common">Northern wild rice</name>
    <dbReference type="NCBI Taxonomy" id="103762"/>
    <lineage>
        <taxon>Eukaryota</taxon>
        <taxon>Viridiplantae</taxon>
        <taxon>Streptophyta</taxon>
        <taxon>Embryophyta</taxon>
        <taxon>Tracheophyta</taxon>
        <taxon>Spermatophyta</taxon>
        <taxon>Magnoliopsida</taxon>
        <taxon>Liliopsida</taxon>
        <taxon>Poales</taxon>
        <taxon>Poaceae</taxon>
        <taxon>BOP clade</taxon>
        <taxon>Oryzoideae</taxon>
        <taxon>Oryzeae</taxon>
        <taxon>Zizaniinae</taxon>
        <taxon>Zizania</taxon>
    </lineage>
</organism>
<keyword evidence="7" id="KW-0418">Kinase</keyword>
<sequence>MANLLIPIIILVPITVVTAVAAPLPVANDDMSALLAFLSNVSADHGAPLADWGRSLVFCNWMGVVCGHPPEANGELNVTQLGAIPAIIGLLQKLYFLDLSSNCLSDAIPETLFYNCTSLQYIDLANNSLAGDIPYSTECRLPSLRYLLLWSNDLSDPIPPALSNSSMIKWIDFESNYLASELKLVGNNLDGKLSPFVGELSLGFHQIHLEDNAITGSIPPNIFGLVNLTYLNLSNNLLNGSIPPVISRMRRLYLSNNILTIKIPWSIGKMPHLGLVDLSGNRLTGTILDTFSSLTQLRRVMLHHNQLSGAIPASLGDCLNLEILDLSYNGLHGWIPLYVERLSINVTPDVERL</sequence>
<dbReference type="InterPro" id="IPR003591">
    <property type="entry name" value="Leu-rich_rpt_typical-subtyp"/>
</dbReference>
<dbReference type="Proteomes" id="UP000729402">
    <property type="component" value="Unassembled WGS sequence"/>
</dbReference>
<dbReference type="AlphaFoldDB" id="A0A8J5SIM5"/>
<evidence type="ECO:0000256" key="12">
    <source>
        <dbReference type="ARBA" id="ARBA00048679"/>
    </source>
</evidence>
<dbReference type="PROSITE" id="PS51450">
    <property type="entry name" value="LRR"/>
    <property type="match status" value="1"/>
</dbReference>
<evidence type="ECO:0000256" key="2">
    <source>
        <dbReference type="ARBA" id="ARBA00022527"/>
    </source>
</evidence>
<evidence type="ECO:0000256" key="6">
    <source>
        <dbReference type="ARBA" id="ARBA00022737"/>
    </source>
</evidence>
<evidence type="ECO:0000256" key="3">
    <source>
        <dbReference type="ARBA" id="ARBA00022614"/>
    </source>
</evidence>
<keyword evidence="2" id="KW-0723">Serine/threonine-protein kinase</keyword>
<dbReference type="OrthoDB" id="4062651at2759"/>
<feature type="chain" id="PRO_5035261420" description="non-specific serine/threonine protein kinase" evidence="13">
    <location>
        <begin position="20"/>
        <end position="353"/>
    </location>
</feature>
<name>A0A8J5SIM5_ZIZPA</name>
<keyword evidence="16" id="KW-1185">Reference proteome</keyword>
<evidence type="ECO:0000256" key="4">
    <source>
        <dbReference type="ARBA" id="ARBA00022692"/>
    </source>
</evidence>
<keyword evidence="8" id="KW-1133">Transmembrane helix</keyword>